<dbReference type="Gene3D" id="3.40.50.720">
    <property type="entry name" value="NAD(P)-binding Rossmann-like Domain"/>
    <property type="match status" value="1"/>
</dbReference>
<evidence type="ECO:0000256" key="2">
    <source>
        <dbReference type="ARBA" id="ARBA00023002"/>
    </source>
</evidence>
<organism evidence="5 6">
    <name type="scientific">Pterulicium gracile</name>
    <dbReference type="NCBI Taxonomy" id="1884261"/>
    <lineage>
        <taxon>Eukaryota</taxon>
        <taxon>Fungi</taxon>
        <taxon>Dikarya</taxon>
        <taxon>Basidiomycota</taxon>
        <taxon>Agaricomycotina</taxon>
        <taxon>Agaricomycetes</taxon>
        <taxon>Agaricomycetidae</taxon>
        <taxon>Agaricales</taxon>
        <taxon>Pleurotineae</taxon>
        <taxon>Pterulaceae</taxon>
        <taxon>Pterulicium</taxon>
    </lineage>
</organism>
<evidence type="ECO:0000256" key="1">
    <source>
        <dbReference type="ARBA" id="ARBA00009219"/>
    </source>
</evidence>
<evidence type="ECO:0000313" key="6">
    <source>
        <dbReference type="Proteomes" id="UP000305067"/>
    </source>
</evidence>
<dbReference type="SUPFAM" id="SSF51735">
    <property type="entry name" value="NAD(P)-binding Rossmann-fold domains"/>
    <property type="match status" value="1"/>
</dbReference>
<dbReference type="GO" id="GO:0016616">
    <property type="term" value="F:oxidoreductase activity, acting on the CH-OH group of donors, NAD or NADP as acceptor"/>
    <property type="evidence" value="ECO:0007669"/>
    <property type="project" value="InterPro"/>
</dbReference>
<feature type="domain" description="3-beta hydroxysteroid dehydrogenase/isomerase" evidence="4">
    <location>
        <begin position="157"/>
        <end position="376"/>
    </location>
</feature>
<dbReference type="AlphaFoldDB" id="A0A5C3QIH0"/>
<gene>
    <name evidence="5" type="ORF">BDV98DRAFT_570554</name>
</gene>
<comment type="similarity">
    <text evidence="1">Belongs to the 3-beta-HSD family.</text>
</comment>
<keyword evidence="6" id="KW-1185">Reference proteome</keyword>
<dbReference type="InterPro" id="IPR036291">
    <property type="entry name" value="NAD(P)-bd_dom_sf"/>
</dbReference>
<protein>
    <submittedName>
        <fullName evidence="5">NAD-P-binding protein</fullName>
    </submittedName>
</protein>
<dbReference type="OrthoDB" id="10058185at2759"/>
<reference evidence="5 6" key="1">
    <citation type="journal article" date="2019" name="Nat. Ecol. Evol.">
        <title>Megaphylogeny resolves global patterns of mushroom evolution.</title>
        <authorList>
            <person name="Varga T."/>
            <person name="Krizsan K."/>
            <person name="Foldi C."/>
            <person name="Dima B."/>
            <person name="Sanchez-Garcia M."/>
            <person name="Sanchez-Ramirez S."/>
            <person name="Szollosi G.J."/>
            <person name="Szarkandi J.G."/>
            <person name="Papp V."/>
            <person name="Albert L."/>
            <person name="Andreopoulos W."/>
            <person name="Angelini C."/>
            <person name="Antonin V."/>
            <person name="Barry K.W."/>
            <person name="Bougher N.L."/>
            <person name="Buchanan P."/>
            <person name="Buyck B."/>
            <person name="Bense V."/>
            <person name="Catcheside P."/>
            <person name="Chovatia M."/>
            <person name="Cooper J."/>
            <person name="Damon W."/>
            <person name="Desjardin D."/>
            <person name="Finy P."/>
            <person name="Geml J."/>
            <person name="Haridas S."/>
            <person name="Hughes K."/>
            <person name="Justo A."/>
            <person name="Karasinski D."/>
            <person name="Kautmanova I."/>
            <person name="Kiss B."/>
            <person name="Kocsube S."/>
            <person name="Kotiranta H."/>
            <person name="LaButti K.M."/>
            <person name="Lechner B.E."/>
            <person name="Liimatainen K."/>
            <person name="Lipzen A."/>
            <person name="Lukacs Z."/>
            <person name="Mihaltcheva S."/>
            <person name="Morgado L.N."/>
            <person name="Niskanen T."/>
            <person name="Noordeloos M.E."/>
            <person name="Ohm R.A."/>
            <person name="Ortiz-Santana B."/>
            <person name="Ovrebo C."/>
            <person name="Racz N."/>
            <person name="Riley R."/>
            <person name="Savchenko A."/>
            <person name="Shiryaev A."/>
            <person name="Soop K."/>
            <person name="Spirin V."/>
            <person name="Szebenyi C."/>
            <person name="Tomsovsky M."/>
            <person name="Tulloss R.E."/>
            <person name="Uehling J."/>
            <person name="Grigoriev I.V."/>
            <person name="Vagvolgyi C."/>
            <person name="Papp T."/>
            <person name="Martin F.M."/>
            <person name="Miettinen O."/>
            <person name="Hibbett D.S."/>
            <person name="Nagy L.G."/>
        </authorList>
    </citation>
    <scope>NUCLEOTIDE SEQUENCE [LARGE SCALE GENOMIC DNA]</scope>
    <source>
        <strain evidence="5 6">CBS 309.79</strain>
    </source>
</reference>
<sequence>MLVSICLALLALLVSYIYWNDRAIHHVPKEVLGVSPHRWTPEEVKEAYKRQLSSPQDILPRLPPKTGRKYIVVGGAGFLGGWIIVHLIRRGEDPRNIRILDIQRPTRRDLLTGPATQVEFMQVDISDRDAVFRAFRAPWPSTEKTSLTSDEQDKEITVFHTAANIRFFERHIDFLPRSTRINRDGTQNVVDAARDIGVDTMIYTSSGATLVHSNRFLLWPWERRPKYFVQAINDDDNLIPKVHSGFFSNYAASKAQGEKVVRSANMLPTGEAGKGKVLRTGSLRPGNGVFGPGGDMLCGAALVRRNNPTWIPDIVHNFLYVENGSLAHLCFEAKLIHAAASPSPSIPPQEDLSGRAYCICDVGPPPTYGDVYRLLSTLTDNEVYFPLISPTLMLLVAHLVEAYHLLQSRVHLPRLLPPIKGDIINVQPSLFSLVQTHLIFDDSRARKELDYDPVWTTMEGLCKTVQEHEIEERLNEATGVGKTSSVNGRADMAGFSIELCCKRKKKTKKGSRLARLDLPALSEAVPEVQSIAVPR</sequence>
<evidence type="ECO:0000259" key="4">
    <source>
        <dbReference type="Pfam" id="PF01073"/>
    </source>
</evidence>
<keyword evidence="3" id="KW-0732">Signal</keyword>
<proteinExistence type="inferred from homology"/>
<dbReference type="Pfam" id="PF01073">
    <property type="entry name" value="3Beta_HSD"/>
    <property type="match status" value="2"/>
</dbReference>
<dbReference type="EMBL" id="ML178831">
    <property type="protein sequence ID" value="TFK99998.1"/>
    <property type="molecule type" value="Genomic_DNA"/>
</dbReference>
<dbReference type="PANTHER" id="PTHR43245:SF51">
    <property type="entry name" value="SHORT CHAIN DEHYDROGENASE_REDUCTASE FAMILY 42E, MEMBER 2"/>
    <property type="match status" value="1"/>
</dbReference>
<dbReference type="GO" id="GO:0006694">
    <property type="term" value="P:steroid biosynthetic process"/>
    <property type="evidence" value="ECO:0007669"/>
    <property type="project" value="InterPro"/>
</dbReference>
<dbReference type="STRING" id="1884261.A0A5C3QIH0"/>
<feature type="signal peptide" evidence="3">
    <location>
        <begin position="1"/>
        <end position="19"/>
    </location>
</feature>
<keyword evidence="2" id="KW-0560">Oxidoreductase</keyword>
<dbReference type="PANTHER" id="PTHR43245">
    <property type="entry name" value="BIFUNCTIONAL POLYMYXIN RESISTANCE PROTEIN ARNA"/>
    <property type="match status" value="1"/>
</dbReference>
<name>A0A5C3QIH0_9AGAR</name>
<feature type="domain" description="3-beta hydroxysteroid dehydrogenase/isomerase" evidence="4">
    <location>
        <begin position="71"/>
        <end position="135"/>
    </location>
</feature>
<evidence type="ECO:0000313" key="5">
    <source>
        <dbReference type="EMBL" id="TFK99998.1"/>
    </source>
</evidence>
<dbReference type="InterPro" id="IPR050177">
    <property type="entry name" value="Lipid_A_modif_metabolic_enz"/>
</dbReference>
<feature type="chain" id="PRO_5023045837" evidence="3">
    <location>
        <begin position="20"/>
        <end position="535"/>
    </location>
</feature>
<dbReference type="InterPro" id="IPR002225">
    <property type="entry name" value="3Beta_OHSteriod_DH/Estase"/>
</dbReference>
<accession>A0A5C3QIH0</accession>
<evidence type="ECO:0000256" key="3">
    <source>
        <dbReference type="SAM" id="SignalP"/>
    </source>
</evidence>
<dbReference type="Proteomes" id="UP000305067">
    <property type="component" value="Unassembled WGS sequence"/>
</dbReference>